<evidence type="ECO:0000313" key="2">
    <source>
        <dbReference type="EMBL" id="MBB5070402.1"/>
    </source>
</evidence>
<proteinExistence type="predicted"/>
<evidence type="ECO:0000256" key="1">
    <source>
        <dbReference type="SAM" id="MobiDB-lite"/>
    </source>
</evidence>
<dbReference type="InterPro" id="IPR046904">
    <property type="entry name" value="ABC-3C_MC2"/>
</dbReference>
<evidence type="ECO:0000313" key="3">
    <source>
        <dbReference type="Proteomes" id="UP000580474"/>
    </source>
</evidence>
<accession>A0A840NMT2</accession>
<dbReference type="Proteomes" id="UP000580474">
    <property type="component" value="Unassembled WGS sequence"/>
</dbReference>
<dbReference type="EMBL" id="JACHIV010000001">
    <property type="protein sequence ID" value="MBB5070402.1"/>
    <property type="molecule type" value="Genomic_DNA"/>
</dbReference>
<feature type="compositionally biased region" description="Basic and acidic residues" evidence="1">
    <location>
        <begin position="135"/>
        <end position="145"/>
    </location>
</feature>
<reference evidence="2 3" key="1">
    <citation type="submission" date="2020-08" db="EMBL/GenBank/DDBJ databases">
        <title>Sequencing the genomes of 1000 actinobacteria strains.</title>
        <authorList>
            <person name="Klenk H.-P."/>
        </authorList>
    </citation>
    <scope>NUCLEOTIDE SEQUENCE [LARGE SCALE GENOMIC DNA]</scope>
    <source>
        <strain evidence="2 3">DSM 45582</strain>
    </source>
</reference>
<name>A0A840NMT2_9PSEU</name>
<organism evidence="2 3">
    <name type="scientific">Saccharopolyspora gloriosae</name>
    <dbReference type="NCBI Taxonomy" id="455344"/>
    <lineage>
        <taxon>Bacteria</taxon>
        <taxon>Bacillati</taxon>
        <taxon>Actinomycetota</taxon>
        <taxon>Actinomycetes</taxon>
        <taxon>Pseudonocardiales</taxon>
        <taxon>Pseudonocardiaceae</taxon>
        <taxon>Saccharopolyspora</taxon>
    </lineage>
</organism>
<dbReference type="Pfam" id="PF20288">
    <property type="entry name" value="MC2"/>
    <property type="match status" value="1"/>
</dbReference>
<keyword evidence="3" id="KW-1185">Reference proteome</keyword>
<sequence length="145" mass="15833">MLTEAYPEQLDINHLVLLDHSVLHTAELGGPPNIHPSHALHAGELGVRRANVDEGLQVMLRAGLIDMRASSTGICYEAGDEAHSFISSLTSNHIAELRNRSQWVVEQFGTLSEEQIRRQTAAIVVSRPENGDTSGSKKEAGTWRG</sequence>
<comment type="caution">
    <text evidence="2">The sequence shown here is derived from an EMBL/GenBank/DDBJ whole genome shotgun (WGS) entry which is preliminary data.</text>
</comment>
<evidence type="ECO:0008006" key="4">
    <source>
        <dbReference type="Google" id="ProtNLM"/>
    </source>
</evidence>
<gene>
    <name evidence="2" type="ORF">BJ969_003490</name>
</gene>
<protein>
    <recommendedName>
        <fullName evidence="4">Threonine transporter</fullName>
    </recommendedName>
</protein>
<feature type="region of interest" description="Disordered" evidence="1">
    <location>
        <begin position="126"/>
        <end position="145"/>
    </location>
</feature>
<dbReference type="AlphaFoldDB" id="A0A840NMT2"/>